<name>A0A2P2ISV2_RHIMU</name>
<feature type="transmembrane region" description="Helical" evidence="1">
    <location>
        <begin position="12"/>
        <end position="41"/>
    </location>
</feature>
<accession>A0A2P2ISV2</accession>
<dbReference type="AlphaFoldDB" id="A0A2P2ISV2"/>
<dbReference type="EMBL" id="GGEC01003819">
    <property type="protein sequence ID" value="MBW84302.1"/>
    <property type="molecule type" value="Transcribed_RNA"/>
</dbReference>
<keyword evidence="1" id="KW-0812">Transmembrane</keyword>
<keyword evidence="1" id="KW-0472">Membrane</keyword>
<reference evidence="2" key="1">
    <citation type="submission" date="2018-02" db="EMBL/GenBank/DDBJ databases">
        <title>Rhizophora mucronata_Transcriptome.</title>
        <authorList>
            <person name="Meera S.P."/>
            <person name="Sreeshan A."/>
            <person name="Augustine A."/>
        </authorList>
    </citation>
    <scope>NUCLEOTIDE SEQUENCE</scope>
    <source>
        <tissue evidence="2">Leaf</tissue>
    </source>
</reference>
<evidence type="ECO:0000313" key="2">
    <source>
        <dbReference type="EMBL" id="MBW84302.1"/>
    </source>
</evidence>
<proteinExistence type="predicted"/>
<evidence type="ECO:0000256" key="1">
    <source>
        <dbReference type="SAM" id="Phobius"/>
    </source>
</evidence>
<keyword evidence="1" id="KW-1133">Transmembrane helix</keyword>
<protein>
    <submittedName>
        <fullName evidence="2">Uncharacterized protein</fullName>
    </submittedName>
</protein>
<sequence length="44" mass="5220">MSYTYLNRRTQLHLIQIFILFWITLVFAILKSFGFFLLVLAGPN</sequence>
<organism evidence="2">
    <name type="scientific">Rhizophora mucronata</name>
    <name type="common">Asiatic mangrove</name>
    <dbReference type="NCBI Taxonomy" id="61149"/>
    <lineage>
        <taxon>Eukaryota</taxon>
        <taxon>Viridiplantae</taxon>
        <taxon>Streptophyta</taxon>
        <taxon>Embryophyta</taxon>
        <taxon>Tracheophyta</taxon>
        <taxon>Spermatophyta</taxon>
        <taxon>Magnoliopsida</taxon>
        <taxon>eudicotyledons</taxon>
        <taxon>Gunneridae</taxon>
        <taxon>Pentapetalae</taxon>
        <taxon>rosids</taxon>
        <taxon>fabids</taxon>
        <taxon>Malpighiales</taxon>
        <taxon>Rhizophoraceae</taxon>
        <taxon>Rhizophora</taxon>
    </lineage>
</organism>